<organism evidence="2 3">
    <name type="scientific">Elsinoe ampelina</name>
    <dbReference type="NCBI Taxonomy" id="302913"/>
    <lineage>
        <taxon>Eukaryota</taxon>
        <taxon>Fungi</taxon>
        <taxon>Dikarya</taxon>
        <taxon>Ascomycota</taxon>
        <taxon>Pezizomycotina</taxon>
        <taxon>Dothideomycetes</taxon>
        <taxon>Dothideomycetidae</taxon>
        <taxon>Myriangiales</taxon>
        <taxon>Elsinoaceae</taxon>
        <taxon>Elsinoe</taxon>
    </lineage>
</organism>
<sequence length="113" mass="12652">MRLVQVCTCFEGPFVLVSLSSVLCHYPVMSMGLLNLVALLWQIACLLGFSLADPITSKSSRCSNNLRVVKQLKSSVSSPGQLLAERYEATEDPFQRVQCRRRLSSLQIRARHP</sequence>
<proteinExistence type="predicted"/>
<dbReference type="Proteomes" id="UP000799538">
    <property type="component" value="Unassembled WGS sequence"/>
</dbReference>
<evidence type="ECO:0000313" key="3">
    <source>
        <dbReference type="Proteomes" id="UP000799538"/>
    </source>
</evidence>
<dbReference type="AlphaFoldDB" id="A0A6A6GKW2"/>
<keyword evidence="1" id="KW-0812">Transmembrane</keyword>
<name>A0A6A6GKW2_9PEZI</name>
<evidence type="ECO:0000256" key="1">
    <source>
        <dbReference type="SAM" id="Phobius"/>
    </source>
</evidence>
<dbReference type="EMBL" id="ML992502">
    <property type="protein sequence ID" value="KAF2226402.1"/>
    <property type="molecule type" value="Genomic_DNA"/>
</dbReference>
<accession>A0A6A6GKW2</accession>
<reference evidence="3" key="1">
    <citation type="journal article" date="2020" name="Stud. Mycol.">
        <title>101 Dothideomycetes genomes: A test case for predicting lifestyles and emergence of pathogens.</title>
        <authorList>
            <person name="Haridas S."/>
            <person name="Albert R."/>
            <person name="Binder M."/>
            <person name="Bloem J."/>
            <person name="LaButti K."/>
            <person name="Salamov A."/>
            <person name="Andreopoulos B."/>
            <person name="Baker S."/>
            <person name="Barry K."/>
            <person name="Bills G."/>
            <person name="Bluhm B."/>
            <person name="Cannon C."/>
            <person name="Castanera R."/>
            <person name="Culley D."/>
            <person name="Daum C."/>
            <person name="Ezra D."/>
            <person name="Gonzalez J."/>
            <person name="Henrissat B."/>
            <person name="Kuo A."/>
            <person name="Liang C."/>
            <person name="Lipzen A."/>
            <person name="Lutzoni F."/>
            <person name="Magnuson J."/>
            <person name="Mondo S."/>
            <person name="Nolan M."/>
            <person name="Ohm R."/>
            <person name="Pangilinan J."/>
            <person name="Park H.-J."/>
            <person name="Ramirez L."/>
            <person name="Alfaro M."/>
            <person name="Sun H."/>
            <person name="Tritt A."/>
            <person name="Yoshinaga Y."/>
            <person name="Zwiers L.-H."/>
            <person name="Turgeon B."/>
            <person name="Goodwin S."/>
            <person name="Spatafora J."/>
            <person name="Crous P."/>
            <person name="Grigoriev I."/>
        </authorList>
    </citation>
    <scope>NUCLEOTIDE SEQUENCE [LARGE SCALE GENOMIC DNA]</scope>
    <source>
        <strain evidence="3">CECT 20119</strain>
    </source>
</reference>
<protein>
    <submittedName>
        <fullName evidence="2">Uncharacterized protein</fullName>
    </submittedName>
</protein>
<keyword evidence="1" id="KW-1133">Transmembrane helix</keyword>
<feature type="transmembrane region" description="Helical" evidence="1">
    <location>
        <begin position="28"/>
        <end position="51"/>
    </location>
</feature>
<keyword evidence="3" id="KW-1185">Reference proteome</keyword>
<evidence type="ECO:0000313" key="2">
    <source>
        <dbReference type="EMBL" id="KAF2226402.1"/>
    </source>
</evidence>
<keyword evidence="1" id="KW-0472">Membrane</keyword>
<gene>
    <name evidence="2" type="ORF">BDZ85DRAFT_49732</name>
</gene>